<dbReference type="Proteomes" id="UP001214638">
    <property type="component" value="Unassembled WGS sequence"/>
</dbReference>
<proteinExistence type="predicted"/>
<dbReference type="RefSeq" id="XP_067802147.1">
    <property type="nucleotide sequence ID" value="XM_067947996.1"/>
</dbReference>
<dbReference type="KEGG" id="bdw:94337274"/>
<name>A0AAD9PIG2_9APIC</name>
<keyword evidence="6" id="KW-0675">Receptor</keyword>
<protein>
    <submittedName>
        <fullName evidence="6">Bifunctional Vacuolar sorting protein 39-Transforming growth factor beta receptor-associated domain 2/Pep3-Vps18-deep orange</fullName>
    </submittedName>
</protein>
<dbReference type="GO" id="GO:0030674">
    <property type="term" value="F:protein-macromolecule adaptor activity"/>
    <property type="evidence" value="ECO:0007669"/>
    <property type="project" value="TreeGrafter"/>
</dbReference>
<dbReference type="SUPFAM" id="SSF57850">
    <property type="entry name" value="RING/U-box"/>
    <property type="match status" value="1"/>
</dbReference>
<dbReference type="GO" id="GO:0007032">
    <property type="term" value="P:endosome organization"/>
    <property type="evidence" value="ECO:0007669"/>
    <property type="project" value="TreeGrafter"/>
</dbReference>
<dbReference type="GO" id="GO:0007033">
    <property type="term" value="P:vacuole organization"/>
    <property type="evidence" value="ECO:0007669"/>
    <property type="project" value="TreeGrafter"/>
</dbReference>
<keyword evidence="2" id="KW-0863">Zinc-finger</keyword>
<gene>
    <name evidence="6" type="ORF">BdWA1_002977</name>
</gene>
<dbReference type="InterPro" id="IPR007810">
    <property type="entry name" value="Pep3/Vps18_beta-prop"/>
</dbReference>
<dbReference type="PANTHER" id="PTHR23323:SF26">
    <property type="entry name" value="VACUOLAR PROTEIN SORTING-ASSOCIATED PROTEIN 18 HOMOLOG"/>
    <property type="match status" value="1"/>
</dbReference>
<dbReference type="AlphaFoldDB" id="A0AAD9PIG2"/>
<accession>A0AAD9PIG2</accession>
<comment type="caution">
    <text evidence="6">The sequence shown here is derived from an EMBL/GenBank/DDBJ whole genome shotgun (WGS) entry which is preliminary data.</text>
</comment>
<reference evidence="6" key="1">
    <citation type="journal article" date="2023" name="Nat. Microbiol.">
        <title>Babesia duncani multi-omics identifies virulence factors and drug targets.</title>
        <authorList>
            <person name="Singh P."/>
            <person name="Lonardi S."/>
            <person name="Liang Q."/>
            <person name="Vydyam P."/>
            <person name="Khabirova E."/>
            <person name="Fang T."/>
            <person name="Gihaz S."/>
            <person name="Thekkiniath J."/>
            <person name="Munshi M."/>
            <person name="Abel S."/>
            <person name="Ciampossin L."/>
            <person name="Batugedara G."/>
            <person name="Gupta M."/>
            <person name="Lu X.M."/>
            <person name="Lenz T."/>
            <person name="Chakravarty S."/>
            <person name="Cornillot E."/>
            <person name="Hu Y."/>
            <person name="Ma W."/>
            <person name="Gonzalez L.M."/>
            <person name="Sanchez S."/>
            <person name="Estrada K."/>
            <person name="Sanchez-Flores A."/>
            <person name="Montero E."/>
            <person name="Harb O.S."/>
            <person name="Le Roch K.G."/>
            <person name="Mamoun C.B."/>
        </authorList>
    </citation>
    <scope>NUCLEOTIDE SEQUENCE</scope>
    <source>
        <strain evidence="6">WA1</strain>
    </source>
</reference>
<keyword evidence="7" id="KW-1185">Reference proteome</keyword>
<sequence>MAVKVNVEIKPITGIARRSISKVATANNTIWFGLKNGAIIRYTKDNIGNNVDSPRFAGLSDQGVKLIAKGGGEMQSEVRELFVDSKSFHCIVCFGCGENWYSNFQSPNLYFLASLQRIYIRSIAFTESTNEDTTGPFLIGTQHGTLIEGRINCKPFRVKFKTLHTISDKEPVLALQLVPVIINATRAFVVIALTTRKLYEFYGGATLTETFSQYKAQDGLKYQLPLAAPTGDLIMIQRSDGSHDLFWMNAACIIQFNVPRKVSKDVGSCLPFPPTVIQYPSHIGNMNLSIEDKKIHGKKKNFLKKPACQIPHSCVALDTTLLLLFDESLVFTSTIVAQEIDCFSLPSNMYGQILHIIKDQLANIVWLYSADAIYQVTVQNESEDLWKLHLLKGDMYNALAHCTTREQRDSMSLKAAMEYFEKGQYMDAAKMYANIESNLVDFETVCINFITKGEFDALIEYLTKKKQMLNYNETDSKYIILTIWQMEMILYRLRELEMEIEATLELDGNVTSMRKRHDELRQEYFEIVSTIKNNFDLVQPMNFLLSTMGCASEFEHFSTSRNDLASLVIYKVTSGDMDAAIEVLNRLPLGEKRQNLIQRFGPLLFNNATEAFISNFDDAFDASTHLPILLLPLFTRDSLGILKCLNILKRIVETNLPPEPYGSLVVNVYIILMCNLESEDQLLDALIGISRNVNALDLSIALGYIKRKQEGPNGSKWVVAYIHLQSICGMHIEALELALEIGNIEVAKICANRPTCPFIKRRLWNKILEYSAKTLKSTEACISNFRESGGHVSIYSILRLLDNETPLELLSSLVQEHVDQSEQEMKQMQQEITGLCSKIENIKTRIQESNKRCIKLRENQVCALCKIIAFGKDFIVFPCAHIFHKSCLINAHLHLKTGDALKEFEDLKQRHDSRKDPEATELLIMELQKSCVQCGQLLMLQIDKPFITSQDLDQLEQWSIN</sequence>
<dbReference type="GO" id="GO:0048284">
    <property type="term" value="P:organelle fusion"/>
    <property type="evidence" value="ECO:0007669"/>
    <property type="project" value="TreeGrafter"/>
</dbReference>
<dbReference type="GO" id="GO:0005768">
    <property type="term" value="C:endosome"/>
    <property type="evidence" value="ECO:0007669"/>
    <property type="project" value="TreeGrafter"/>
</dbReference>
<dbReference type="GeneID" id="94337274"/>
<evidence type="ECO:0000313" key="6">
    <source>
        <dbReference type="EMBL" id="KAK2195304.1"/>
    </source>
</evidence>
<evidence type="ECO:0000256" key="2">
    <source>
        <dbReference type="ARBA" id="ARBA00022771"/>
    </source>
</evidence>
<dbReference type="EMBL" id="JALLKP010000004">
    <property type="protein sequence ID" value="KAK2195304.1"/>
    <property type="molecule type" value="Genomic_DNA"/>
</dbReference>
<organism evidence="6 7">
    <name type="scientific">Babesia duncani</name>
    <dbReference type="NCBI Taxonomy" id="323732"/>
    <lineage>
        <taxon>Eukaryota</taxon>
        <taxon>Sar</taxon>
        <taxon>Alveolata</taxon>
        <taxon>Apicomplexa</taxon>
        <taxon>Aconoidasida</taxon>
        <taxon>Piroplasmida</taxon>
        <taxon>Babesiidae</taxon>
        <taxon>Babesia</taxon>
    </lineage>
</organism>
<dbReference type="GO" id="GO:0008270">
    <property type="term" value="F:zinc ion binding"/>
    <property type="evidence" value="ECO:0007669"/>
    <property type="project" value="UniProtKB-KW"/>
</dbReference>
<dbReference type="GO" id="GO:0006904">
    <property type="term" value="P:vesicle docking involved in exocytosis"/>
    <property type="evidence" value="ECO:0007669"/>
    <property type="project" value="TreeGrafter"/>
</dbReference>
<dbReference type="Pfam" id="PF05131">
    <property type="entry name" value="Pep3_Vps18"/>
    <property type="match status" value="1"/>
</dbReference>
<evidence type="ECO:0000256" key="4">
    <source>
        <dbReference type="SAM" id="Coils"/>
    </source>
</evidence>
<keyword evidence="3" id="KW-0862">Zinc</keyword>
<dbReference type="GO" id="GO:0030897">
    <property type="term" value="C:HOPS complex"/>
    <property type="evidence" value="ECO:0007669"/>
    <property type="project" value="TreeGrafter"/>
</dbReference>
<feature type="coiled-coil region" evidence="4">
    <location>
        <begin position="811"/>
        <end position="859"/>
    </location>
</feature>
<dbReference type="PANTHER" id="PTHR23323">
    <property type="entry name" value="VACUOLAR PROTEIN SORTING-ASSOCIATED PROTEIN"/>
    <property type="match status" value="1"/>
</dbReference>
<feature type="domain" description="Pep3/Vps18 beta-propeller" evidence="5">
    <location>
        <begin position="17"/>
        <end position="378"/>
    </location>
</feature>
<evidence type="ECO:0000256" key="3">
    <source>
        <dbReference type="ARBA" id="ARBA00022833"/>
    </source>
</evidence>
<evidence type="ECO:0000313" key="7">
    <source>
        <dbReference type="Proteomes" id="UP001214638"/>
    </source>
</evidence>
<evidence type="ECO:0000259" key="5">
    <source>
        <dbReference type="Pfam" id="PF05131"/>
    </source>
</evidence>
<keyword evidence="4" id="KW-0175">Coiled coil</keyword>
<evidence type="ECO:0000256" key="1">
    <source>
        <dbReference type="ARBA" id="ARBA00022723"/>
    </source>
</evidence>
<keyword evidence="1" id="KW-0479">Metal-binding</keyword>